<accession>A0A212IY72</accession>
<name>A0A212IY72_9BACT</name>
<protein>
    <submittedName>
        <fullName evidence="1">Uncharacterized protein</fullName>
    </submittedName>
</protein>
<organism evidence="1">
    <name type="scientific">uncultured Dysgonomonas sp</name>
    <dbReference type="NCBI Taxonomy" id="206096"/>
    <lineage>
        <taxon>Bacteria</taxon>
        <taxon>Pseudomonadati</taxon>
        <taxon>Bacteroidota</taxon>
        <taxon>Bacteroidia</taxon>
        <taxon>Bacteroidales</taxon>
        <taxon>Dysgonomonadaceae</taxon>
        <taxon>Dysgonomonas</taxon>
        <taxon>environmental samples</taxon>
    </lineage>
</organism>
<dbReference type="AlphaFoldDB" id="A0A212IY72"/>
<evidence type="ECO:0000313" key="1">
    <source>
        <dbReference type="EMBL" id="SBV92120.1"/>
    </source>
</evidence>
<gene>
    <name evidence="1" type="ORF">KL86DYS2_10308</name>
</gene>
<reference evidence="1" key="1">
    <citation type="submission" date="2016-04" db="EMBL/GenBank/DDBJ databases">
        <authorList>
            <person name="Evans L.H."/>
            <person name="Alamgir A."/>
            <person name="Owens N."/>
            <person name="Weber N.D."/>
            <person name="Virtaneva K."/>
            <person name="Barbian K."/>
            <person name="Babar A."/>
            <person name="Rosenke K."/>
        </authorList>
    </citation>
    <scope>NUCLEOTIDE SEQUENCE</scope>
    <source>
        <strain evidence="1">86-2</strain>
    </source>
</reference>
<proteinExistence type="predicted"/>
<dbReference type="EMBL" id="FLUL01000001">
    <property type="protein sequence ID" value="SBV92120.1"/>
    <property type="molecule type" value="Genomic_DNA"/>
</dbReference>
<sequence>MYQRILNPTINIFGLQIRKNEDPKERSNYTQKSRNLDQIAAFSIL</sequence>